<dbReference type="InterPro" id="IPR020084">
    <property type="entry name" value="NUDIX_hydrolase_CS"/>
</dbReference>
<dbReference type="Gene3D" id="3.90.79.10">
    <property type="entry name" value="Nucleoside Triphosphate Pyrophosphohydrolase"/>
    <property type="match status" value="1"/>
</dbReference>
<dbReference type="PROSITE" id="PS00893">
    <property type="entry name" value="NUDIX_BOX"/>
    <property type="match status" value="1"/>
</dbReference>
<dbReference type="KEGG" id="nwl:NWFMUON74_33990"/>
<evidence type="ECO:0000313" key="4">
    <source>
        <dbReference type="Proteomes" id="UP000516173"/>
    </source>
</evidence>
<protein>
    <submittedName>
        <fullName evidence="3">DNA mismatch repair protein MutT</fullName>
    </submittedName>
</protein>
<keyword evidence="4" id="KW-1185">Reference proteome</keyword>
<accession>A0A7G1KK42</accession>
<keyword evidence="1" id="KW-0378">Hydrolase</keyword>
<evidence type="ECO:0000259" key="2">
    <source>
        <dbReference type="PROSITE" id="PS51462"/>
    </source>
</evidence>
<sequence length="145" mass="15472">MLTEPGERLIDTVAWVLIENGRILCARPRGKDVFFIPGGKREGAESDLQTLLREIDEELTVALLPGTVAHVGTYEAELPGAPSGSVRMACYTADYTGTLEPSSEIAELAWFDYADRARVPPVDQLLFDDLAAAGLLPGGDTPAAG</sequence>
<dbReference type="AlphaFoldDB" id="A0A7G1KK42"/>
<dbReference type="InterPro" id="IPR000086">
    <property type="entry name" value="NUDIX_hydrolase_dom"/>
</dbReference>
<organism evidence="3 4">
    <name type="scientific">Nocardia wallacei</name>
    <dbReference type="NCBI Taxonomy" id="480035"/>
    <lineage>
        <taxon>Bacteria</taxon>
        <taxon>Bacillati</taxon>
        <taxon>Actinomycetota</taxon>
        <taxon>Actinomycetes</taxon>
        <taxon>Mycobacteriales</taxon>
        <taxon>Nocardiaceae</taxon>
        <taxon>Nocardia</taxon>
    </lineage>
</organism>
<dbReference type="InterPro" id="IPR015797">
    <property type="entry name" value="NUDIX_hydrolase-like_dom_sf"/>
</dbReference>
<dbReference type="SUPFAM" id="SSF55811">
    <property type="entry name" value="Nudix"/>
    <property type="match status" value="1"/>
</dbReference>
<evidence type="ECO:0000313" key="3">
    <source>
        <dbReference type="EMBL" id="BCK55627.1"/>
    </source>
</evidence>
<proteinExistence type="predicted"/>
<dbReference type="RefSeq" id="WP_187688707.1">
    <property type="nucleotide sequence ID" value="NZ_AP023396.1"/>
</dbReference>
<dbReference type="GeneID" id="80347931"/>
<dbReference type="GO" id="GO:0016787">
    <property type="term" value="F:hydrolase activity"/>
    <property type="evidence" value="ECO:0007669"/>
    <property type="project" value="UniProtKB-KW"/>
</dbReference>
<gene>
    <name evidence="3" type="ORF">NWFMUON74_33990</name>
</gene>
<evidence type="ECO:0000256" key="1">
    <source>
        <dbReference type="ARBA" id="ARBA00022801"/>
    </source>
</evidence>
<dbReference type="PROSITE" id="PS51462">
    <property type="entry name" value="NUDIX"/>
    <property type="match status" value="1"/>
</dbReference>
<name>A0A7G1KK42_9NOCA</name>
<dbReference type="CDD" id="cd04690">
    <property type="entry name" value="NUDIX_Hydrolase"/>
    <property type="match status" value="1"/>
</dbReference>
<dbReference type="Pfam" id="PF00293">
    <property type="entry name" value="NUDIX"/>
    <property type="match status" value="1"/>
</dbReference>
<dbReference type="Proteomes" id="UP000516173">
    <property type="component" value="Chromosome"/>
</dbReference>
<reference evidence="3 4" key="1">
    <citation type="submission" date="2020-08" db="EMBL/GenBank/DDBJ databases">
        <title>Genome Sequencing of Nocardia wallacei strain FMUON74 and assembly.</title>
        <authorList>
            <person name="Toyokawa M."/>
            <person name="Uesaka K."/>
        </authorList>
    </citation>
    <scope>NUCLEOTIDE SEQUENCE [LARGE SCALE GENOMIC DNA]</scope>
    <source>
        <strain evidence="3 4">FMUON74</strain>
    </source>
</reference>
<feature type="domain" description="Nudix hydrolase" evidence="2">
    <location>
        <begin position="8"/>
        <end position="132"/>
    </location>
</feature>
<dbReference type="EMBL" id="AP023396">
    <property type="protein sequence ID" value="BCK55627.1"/>
    <property type="molecule type" value="Genomic_DNA"/>
</dbReference>